<dbReference type="InterPro" id="IPR044911">
    <property type="entry name" value="V-type_ATPase_csu/dsu_dom_3"/>
</dbReference>
<evidence type="ECO:0000256" key="3">
    <source>
        <dbReference type="ARBA" id="ARBA00022781"/>
    </source>
</evidence>
<evidence type="ECO:0000313" key="8">
    <source>
        <dbReference type="Proteomes" id="UP000587579"/>
    </source>
</evidence>
<dbReference type="Gene3D" id="1.20.1690.10">
    <property type="entry name" value="V-type ATP synthase subunit C domain"/>
    <property type="match status" value="2"/>
</dbReference>
<evidence type="ECO:0000256" key="5">
    <source>
        <dbReference type="ARBA" id="ARBA00023310"/>
    </source>
</evidence>
<dbReference type="SUPFAM" id="SSF103486">
    <property type="entry name" value="V-type ATP synthase subunit C"/>
    <property type="match status" value="1"/>
</dbReference>
<protein>
    <recommendedName>
        <fullName evidence="6">V-type ATP synthase subunit C</fullName>
    </recommendedName>
    <alternativeName>
        <fullName evidence="6">V-ATPase subunit C</fullName>
    </alternativeName>
</protein>
<dbReference type="InterPro" id="IPR002843">
    <property type="entry name" value="ATPase_V0-cplx_csu/dsu"/>
</dbReference>
<keyword evidence="4 6" id="KW-0406">Ion transport</keyword>
<gene>
    <name evidence="6" type="primary">atpC</name>
    <name evidence="7" type="ORF">HNQ05_000167</name>
</gene>
<comment type="function">
    <text evidence="6">Produces ATP from ADP in the presence of a proton gradient across the membrane.</text>
</comment>
<evidence type="ECO:0000313" key="7">
    <source>
        <dbReference type="EMBL" id="MBB6028817.1"/>
    </source>
</evidence>
<dbReference type="InterPro" id="IPR035067">
    <property type="entry name" value="V-type_ATPase_csu/dsu"/>
</dbReference>
<keyword evidence="3 6" id="KW-0375">Hydrogen ion transport</keyword>
<dbReference type="HAMAP" id="MF_00314">
    <property type="entry name" value="ATP_synth_C_arch"/>
    <property type="match status" value="1"/>
</dbReference>
<evidence type="ECO:0000256" key="1">
    <source>
        <dbReference type="ARBA" id="ARBA00006709"/>
    </source>
</evidence>
<keyword evidence="2 6" id="KW-0813">Transport</keyword>
<dbReference type="InterPro" id="IPR050873">
    <property type="entry name" value="V-ATPase_V0D/AC39_subunit"/>
</dbReference>
<reference evidence="7 8" key="1">
    <citation type="submission" date="2020-08" db="EMBL/GenBank/DDBJ databases">
        <title>Genomic Encyclopedia of Type Strains, Phase IV (KMG-IV): sequencing the most valuable type-strain genomes for metagenomic binning, comparative biology and taxonomic classification.</title>
        <authorList>
            <person name="Goeker M."/>
        </authorList>
    </citation>
    <scope>NUCLEOTIDE SEQUENCE [LARGE SCALE GENOMIC DNA]</scope>
    <source>
        <strain evidence="7 8">DSM 15757</strain>
    </source>
</reference>
<keyword evidence="5 6" id="KW-0066">ATP synthesis</keyword>
<evidence type="ECO:0000256" key="2">
    <source>
        <dbReference type="ARBA" id="ARBA00022448"/>
    </source>
</evidence>
<accession>A0ABR6NYJ3</accession>
<dbReference type="Proteomes" id="UP000587579">
    <property type="component" value="Unassembled WGS sequence"/>
</dbReference>
<dbReference type="EMBL" id="JACHEZ010000001">
    <property type="protein sequence ID" value="MBB6028817.1"/>
    <property type="molecule type" value="Genomic_DNA"/>
</dbReference>
<keyword evidence="8" id="KW-1185">Reference proteome</keyword>
<dbReference type="InterPro" id="IPR014272">
    <property type="entry name" value="ATPase_V0-cplx_csu"/>
</dbReference>
<organism evidence="7 8">
    <name type="scientific">Oceanithermus desulfurans</name>
    <dbReference type="NCBI Taxonomy" id="227924"/>
    <lineage>
        <taxon>Bacteria</taxon>
        <taxon>Thermotogati</taxon>
        <taxon>Deinococcota</taxon>
        <taxon>Deinococci</taxon>
        <taxon>Thermales</taxon>
        <taxon>Thermaceae</taxon>
        <taxon>Oceanithermus</taxon>
    </lineage>
</organism>
<proteinExistence type="inferred from homology"/>
<comment type="similarity">
    <text evidence="1 6">Belongs to the V-ATPase V0D/AC39 subunit family.</text>
</comment>
<dbReference type="RefSeq" id="WP_147145130.1">
    <property type="nucleotide sequence ID" value="NZ_JACHEZ010000001.1"/>
</dbReference>
<sequence>MTDDFGYLNARVRVRRSSLLPEGFFQEALNLNFDDFVGALGETPYAEHLSGEDLGAVDRAVAARLRQVVGSLPGLVGGETREAVVMLLSRADLANIKTILRAKEVGLSAEEIRASLVGGTLPEAVLQAMIEAPDAAGVVQALVLPGHPLSAALREAVAAGGEVEQIEVALDRAYFEGLRKLAGRIDDAFLQDYLAYEIDGVNLSTAFKLAQRGGTADADAYFVKGGRHVSEALFTRIAGGEVAAVDELAGTPLEPLAAARDLGELEHALRCLLLERAGLGAFDAEGAGLVTAFVRAMEWEAARLRLIARRAYYRLPVEAVEREVFCS</sequence>
<name>A0ABR6NYJ3_9DEIN</name>
<dbReference type="Pfam" id="PF01992">
    <property type="entry name" value="vATP-synt_AC39"/>
    <property type="match status" value="1"/>
</dbReference>
<evidence type="ECO:0000256" key="6">
    <source>
        <dbReference type="HAMAP-Rule" id="MF_00314"/>
    </source>
</evidence>
<evidence type="ECO:0000256" key="4">
    <source>
        <dbReference type="ARBA" id="ARBA00023065"/>
    </source>
</evidence>
<dbReference type="InterPro" id="IPR036079">
    <property type="entry name" value="ATPase_csu/dsu_sf"/>
</dbReference>
<dbReference type="PANTHER" id="PTHR38682">
    <property type="entry name" value="V-TYPE ATP SYNTHASE SUBUNIT C"/>
    <property type="match status" value="1"/>
</dbReference>
<dbReference type="Gene3D" id="1.10.132.50">
    <property type="entry name" value="ATP synthase (C/AC39) subunit, domain 3"/>
    <property type="match status" value="1"/>
</dbReference>
<comment type="caution">
    <text evidence="7">The sequence shown here is derived from an EMBL/GenBank/DDBJ whole genome shotgun (WGS) entry which is preliminary data.</text>
</comment>
<dbReference type="PANTHER" id="PTHR38682:SF1">
    <property type="entry name" value="V-TYPE ATP SYNTHASE SUBUNIT C"/>
    <property type="match status" value="1"/>
</dbReference>